<dbReference type="Proteomes" id="UP000692954">
    <property type="component" value="Unassembled WGS sequence"/>
</dbReference>
<keyword evidence="1" id="KW-0472">Membrane</keyword>
<sequence>MQLIKQVVSECKFFSYQPIFNVPRFEIEEYLSEYIIKQQENIGYGIWMKYLPFKEIDDQSNRSSLQYNYANYQQIIQGGQFIYSIEQKETMQSIMIISVNIDPIREIIEHHIVYTFESTSNTLQFTFDNEIYEGLWIMFFVYIDALQKKTTFGFYNEKQGKYTKVIHEIPLFEQKIKHIQGGLYQYIDQGQKLIILSQFTGRLSYAFTSKQEDIFIDINNCFNNFMMNFYCPSCYYVLTNYNQEMKGNKYINQTIIELDSPKYAIHGWIILNSINQPYLETEIFRITINKDYNDDHNLGDRVAHLKYYQSKIPGENGFEISTYSYQFPVKARYKSQEADKIREYKDYYSELFIQWHYIQYEFGSENNNGQPLFQIYFPSLNLIRTFSWSKSIRHFKGVQFQIFLGGDDYVNSYMQGFISEMIFTVFCESVPTMSPPCHITCNTCNGPTKQNCLSCSENMFRYLYKVENSCLCQDGYYENDSGSCEYVNALFPYISKQEFQIGCHLEGYEICDNDQIICSFGYFKYNKRCIQCPNYNDINSYTHFQCFNCITSPSEFAQNFICYEEAQTFQFNQDFIYDIKQKKLEKISYYEISVGLDQNFELKLCVNCIGKNKCKPGYYYSNNQCQKCIEGCQACSNINNCDQCYSNYYKDIENNCQLCKICESCTAFRDDIYCVTCKEKQILVIATCLYCGRNCNSCDEKQYCNYCIGSPQEYYISLDGINCNICSIDNCIYCFEYIVNNNIYTTSLDIQFSIFNSDFRQVNLGCALCKKNYFYNQITQKCELQLSQTNCDFALILISNLEQKCIIGLQNSDAIQVSFCQDIQFCLECINDYNPNNNFCIVCEDGYYSNILTGQCNLCPNICKTCIQQNKKYRDYWKWNIKAFYKFFLNTNNNHPFEVFASVQAEKDMEIICTSCLIGYILNDFKCIQDCLKGCLKCQIINGKSTCIQCQETSSGFLKSYNQYQNCLNCPANCLACLQRKESEIAKINPYFLLTSSNQYLTRICYEKSQKNTEQNSYYYDSFTQTITTCNQYSKCYNKIIFKQNLFCEYSDYFQKMSQSSDLQFEKNNLPLDRFFYDYYINAFESPSLYDYLNQISVKYVSYQFILIQGNTEECLIKDKLNIYSTLLQNVFSLQQIDISFIGERQSTKLKIESYVNLSNYTSVTFQNIQFNFGQSLQSSSDHTIINLYNLKSNLILQLINCIFTTQNGQNKNYTLQIISNIPYSLQIDNLIFKNFYIFSSNLFQFFASQSNMENNYLNLKNLTIQNSFFFNSTLFNFIANVNNLNYYSNFSKIDIINSKFIQSNFILCSSLLNFTTGIMYVNHLWLQNLQMINRSNFFQSNCGKLVQLQLIQLDNCAFIDNSRFYSSNIIRIQNLIFNNSFLLNSYLIINNVDNTRQQETQINTSEILIKSCQFLNNKYDNPQQIILIKQYQETTRFQLLLKNLLLSNNSLTNKLQQNQISYYQSTIYIECQICIIQNIQIQRGQGLPEISILNSENLMIKNFTISQDQQYTSKTLHTSIDCVQKFAIMDLYFILYIGQYQIVQIDQFYIYNCLSFNNAYIILKGYEIMDIQINESIIIQNSNFYDNTLIITDANKNVALISLRSSQQCYINISNSNFENNHLNEYFQDLTSISARFAFIKNSTFLNNRVTNSSDSIIYIKSKVLHIEELQFISNSITNLTSIVKSLLFPLTQNISLFDFDAAFPIKSNGGNGQFIVQELIIYNISINTSNSQFGGGFYIATQGMSIIQIANSVFFNTQAQLQNSAFSKGGCLYIDASLSQLTFSITNSSIDTSLAKLEGGGIYIIPSEIKNQIEFFDLKIKDCFSLKNSFFSYSSGKIENLVSNIKFQSLNFIQTQQGLFMYLSMFEKITNTQANQMANSNPLIYADFCNFTLQNCNFYSTYIQFLLYIEQADNILLANVKVINSSILNSPLFKINLKKEFPGQLKIFNLLLSNVLSFKQIQEEICSIEIQTLETQISCPYESQNDIINIKEPEFTFQRSNQLLCNQILIFSSIGFNFSLFEIDQLNSKHKLILNKVSFQNSICETCQFGLLRILGFDQIQATNMNFSYIQIENCKCGNTGCLSIIRSVDVPINENDLQINNRLLREINYDKIESQMNQQLLIARSQFKNNSALLGGSLFLVDVETLIRQCVFYFNSAQKGGAIYFNSQEKQLLILETDISFNFAQIGGGLFIISQYLQQTKELDVILINNNSTLYGNDVLEKPRTLTLSLDGGLTFLDKKTLISSETELIEQIIINPYKTYGIPNKLIFLTLPSGQPISNYEYFDRFTFETISYEYKFRIIVLDKFQKQTKGLNTFQCQLSPIVYNFTAQAEQLDTKFSLSFYNVTYNQSSGDYNLDNLIIYFNPNYGKDLVLRLYISCDFVQIPLYDDKPPFLIKKSLDLYKIFVDIQTFPCQIGEFLNYTSGGCVICDAYKNQYSVKLEAISCSFKDDSKINSIKSQMIELRNNYWRAYYYSDVIEYCYNFPLNCKGGWIPGELSCLLGHIGALCEQCDLYNVRGDGQFSISQEFQCGNCNQISYNIIITILISLWTIFSVLISVTSTVEMLKDFIRGLRIKFFGVNHIIKEASPAILIKIFTNYLQIIQAISNFQLEVPYNLLVVLEGFANPIGSMVYSLDCFIIDFSSISIIYFKIIWSLIMASFYLKTFFLLLGIAISTKLIRLEISYISTPFIYLFIYLQPNLVGQIISLLSYRKISEQYWIQGNVSYRYDTEFHQKWTYSFCLPLLILFGFLIPSFLFYGLFKNNKQLDKIIIRKTWGYLYNEYKIYAYYWETLKIIQKEAIIIVLIYYHDHIQIKASIVFLILFGYSFLTTSYKPYTTGQLNRLDTQSTIICALSIIVASCIYTAQQQSLNELILPSYIIIGSVNSFYVIKMLIQIILSYFNKLDKIFEKFSGTIIRNFPHIISHYPKIYNFLEGRKQKQLRIRRKYSQLRDYLLPKAKRILQFKKLNEKVPSLNQISLKRLELEQNLIITPQIKSLQSEVALNSSQLLSERMNSKQLMKDSETNQKSLFYIFQKANDKKYNQNSKI</sequence>
<dbReference type="InterPro" id="IPR006212">
    <property type="entry name" value="Furin_repeat"/>
</dbReference>
<feature type="transmembrane region" description="Helical" evidence="1">
    <location>
        <begin position="2879"/>
        <end position="2902"/>
    </location>
</feature>
<feature type="transmembrane region" description="Helical" evidence="1">
    <location>
        <begin position="2692"/>
        <end position="2712"/>
    </location>
</feature>
<feature type="transmembrane region" description="Helical" evidence="1">
    <location>
        <begin position="2850"/>
        <end position="2867"/>
    </location>
</feature>
<proteinExistence type="predicted"/>
<reference evidence="2" key="1">
    <citation type="submission" date="2021-01" db="EMBL/GenBank/DDBJ databases">
        <authorList>
            <consortium name="Genoscope - CEA"/>
            <person name="William W."/>
        </authorList>
    </citation>
    <scope>NUCLEOTIDE SEQUENCE</scope>
</reference>
<comment type="caution">
    <text evidence="2">The sequence shown here is derived from an EMBL/GenBank/DDBJ whole genome shotgun (WGS) entry which is preliminary data.</text>
</comment>
<dbReference type="PANTHER" id="PTHR11319:SF35">
    <property type="entry name" value="OUTER MEMBRANE PROTEIN PMPC-RELATED"/>
    <property type="match status" value="1"/>
</dbReference>
<protein>
    <submittedName>
        <fullName evidence="2">Uncharacterized protein</fullName>
    </submittedName>
</protein>
<gene>
    <name evidence="2" type="ORF">PSON_ATCC_30995.1.T0980015</name>
</gene>
<dbReference type="PANTHER" id="PTHR11319">
    <property type="entry name" value="G PROTEIN-COUPLED RECEPTOR-RELATED"/>
    <property type="match status" value="1"/>
</dbReference>
<feature type="transmembrane region" description="Helical" evidence="1">
    <location>
        <begin position="2662"/>
        <end position="2680"/>
    </location>
</feature>
<feature type="transmembrane region" description="Helical" evidence="1">
    <location>
        <begin position="2737"/>
        <end position="2762"/>
    </location>
</feature>
<feature type="transmembrane region" description="Helical" evidence="1">
    <location>
        <begin position="2542"/>
        <end position="2567"/>
    </location>
</feature>
<organism evidence="2 3">
    <name type="scientific">Paramecium sonneborni</name>
    <dbReference type="NCBI Taxonomy" id="65129"/>
    <lineage>
        <taxon>Eukaryota</taxon>
        <taxon>Sar</taxon>
        <taxon>Alveolata</taxon>
        <taxon>Ciliophora</taxon>
        <taxon>Intramacronucleata</taxon>
        <taxon>Oligohymenophorea</taxon>
        <taxon>Peniculida</taxon>
        <taxon>Parameciidae</taxon>
        <taxon>Paramecium</taxon>
    </lineage>
</organism>
<evidence type="ECO:0000313" key="3">
    <source>
        <dbReference type="Proteomes" id="UP000692954"/>
    </source>
</evidence>
<dbReference type="OrthoDB" id="297383at2759"/>
<evidence type="ECO:0000256" key="1">
    <source>
        <dbReference type="SAM" id="Phobius"/>
    </source>
</evidence>
<keyword evidence="1" id="KW-0812">Transmembrane</keyword>
<accession>A0A8S1Q6V5</accession>
<dbReference type="EMBL" id="CAJJDN010000098">
    <property type="protein sequence ID" value="CAD8111336.1"/>
    <property type="molecule type" value="Genomic_DNA"/>
</dbReference>
<keyword evidence="1" id="KW-1133">Transmembrane helix</keyword>
<dbReference type="CDD" id="cd00064">
    <property type="entry name" value="FU"/>
    <property type="match status" value="1"/>
</dbReference>
<keyword evidence="3" id="KW-1185">Reference proteome</keyword>
<feature type="transmembrane region" description="Helical" evidence="1">
    <location>
        <begin position="2813"/>
        <end position="2830"/>
    </location>
</feature>
<name>A0A8S1Q6V5_9CILI</name>
<evidence type="ECO:0000313" key="2">
    <source>
        <dbReference type="EMBL" id="CAD8111336.1"/>
    </source>
</evidence>